<organism evidence="2 3">
    <name type="scientific">Clostridium hominis</name>
    <dbReference type="NCBI Taxonomy" id="2763036"/>
    <lineage>
        <taxon>Bacteria</taxon>
        <taxon>Bacillati</taxon>
        <taxon>Bacillota</taxon>
        <taxon>Clostridia</taxon>
        <taxon>Eubacteriales</taxon>
        <taxon>Clostridiaceae</taxon>
        <taxon>Clostridium</taxon>
    </lineage>
</organism>
<evidence type="ECO:0000313" key="3">
    <source>
        <dbReference type="Proteomes" id="UP000596929"/>
    </source>
</evidence>
<reference evidence="2 3" key="1">
    <citation type="submission" date="2020-08" db="EMBL/GenBank/DDBJ databases">
        <title>Genome public.</title>
        <authorList>
            <person name="Liu C."/>
            <person name="Sun Q."/>
        </authorList>
    </citation>
    <scope>NUCLEOTIDE SEQUENCE [LARGE SCALE GENOMIC DNA]</scope>
    <source>
        <strain evidence="2 3">NSJ-6</strain>
    </source>
</reference>
<keyword evidence="1" id="KW-1133">Transmembrane helix</keyword>
<dbReference type="Proteomes" id="UP000596929">
    <property type="component" value="Unassembled WGS sequence"/>
</dbReference>
<proteinExistence type="predicted"/>
<dbReference type="EMBL" id="JACOOO010000015">
    <property type="protein sequence ID" value="MBC5628833.1"/>
    <property type="molecule type" value="Genomic_DNA"/>
</dbReference>
<evidence type="ECO:0000256" key="1">
    <source>
        <dbReference type="SAM" id="Phobius"/>
    </source>
</evidence>
<evidence type="ECO:0000313" key="2">
    <source>
        <dbReference type="EMBL" id="MBC5628833.1"/>
    </source>
</evidence>
<dbReference type="RefSeq" id="WP_141395431.1">
    <property type="nucleotide sequence ID" value="NZ_JACOOO010000015.1"/>
</dbReference>
<sequence length="85" mass="9935">MTYNTSKKKRGNLMNILIEFFNDTYDWIADCFDTTTKRLKEEGTPMANLAWNFCRIGLKLTFYLFILLVTIENILLIISLVSALF</sequence>
<accession>A0ABR7DDA3</accession>
<keyword evidence="1" id="KW-0812">Transmembrane</keyword>
<name>A0ABR7DDA3_9CLOT</name>
<comment type="caution">
    <text evidence="2">The sequence shown here is derived from an EMBL/GenBank/DDBJ whole genome shotgun (WGS) entry which is preliminary data.</text>
</comment>
<feature type="transmembrane region" description="Helical" evidence="1">
    <location>
        <begin position="62"/>
        <end position="84"/>
    </location>
</feature>
<keyword evidence="3" id="KW-1185">Reference proteome</keyword>
<gene>
    <name evidence="2" type="ORF">H8S20_08015</name>
</gene>
<protein>
    <submittedName>
        <fullName evidence="2">Uncharacterized protein</fullName>
    </submittedName>
</protein>
<keyword evidence="1" id="KW-0472">Membrane</keyword>